<feature type="compositionally biased region" description="Basic and acidic residues" evidence="1">
    <location>
        <begin position="873"/>
        <end position="891"/>
    </location>
</feature>
<evidence type="ECO:0000313" key="3">
    <source>
        <dbReference type="RefSeq" id="XP_031430729.1"/>
    </source>
</evidence>
<feature type="compositionally biased region" description="Low complexity" evidence="1">
    <location>
        <begin position="483"/>
        <end position="492"/>
    </location>
</feature>
<feature type="compositionally biased region" description="Pro residues" evidence="1">
    <location>
        <begin position="125"/>
        <end position="142"/>
    </location>
</feature>
<feature type="region of interest" description="Disordered" evidence="1">
    <location>
        <begin position="125"/>
        <end position="227"/>
    </location>
</feature>
<gene>
    <name evidence="3" type="primary">LOC116222100</name>
</gene>
<feature type="region of interest" description="Disordered" evidence="1">
    <location>
        <begin position="677"/>
        <end position="731"/>
    </location>
</feature>
<keyword evidence="2" id="KW-1185">Reference proteome</keyword>
<feature type="region of interest" description="Disordered" evidence="1">
    <location>
        <begin position="263"/>
        <end position="320"/>
    </location>
</feature>
<feature type="region of interest" description="Disordered" evidence="1">
    <location>
        <begin position="376"/>
        <end position="648"/>
    </location>
</feature>
<feature type="region of interest" description="Disordered" evidence="1">
    <location>
        <begin position="69"/>
        <end position="104"/>
    </location>
</feature>
<organism evidence="2 3">
    <name type="scientific">Clupea harengus</name>
    <name type="common">Atlantic herring</name>
    <dbReference type="NCBI Taxonomy" id="7950"/>
    <lineage>
        <taxon>Eukaryota</taxon>
        <taxon>Metazoa</taxon>
        <taxon>Chordata</taxon>
        <taxon>Craniata</taxon>
        <taxon>Vertebrata</taxon>
        <taxon>Euteleostomi</taxon>
        <taxon>Actinopterygii</taxon>
        <taxon>Neopterygii</taxon>
        <taxon>Teleostei</taxon>
        <taxon>Clupei</taxon>
        <taxon>Clupeiformes</taxon>
        <taxon>Clupeoidei</taxon>
        <taxon>Clupeidae</taxon>
        <taxon>Clupea</taxon>
    </lineage>
</organism>
<feature type="compositionally biased region" description="Low complexity" evidence="1">
    <location>
        <begin position="451"/>
        <end position="460"/>
    </location>
</feature>
<feature type="compositionally biased region" description="Low complexity" evidence="1">
    <location>
        <begin position="391"/>
        <end position="409"/>
    </location>
</feature>
<feature type="compositionally biased region" description="Basic residues" evidence="1">
    <location>
        <begin position="144"/>
        <end position="161"/>
    </location>
</feature>
<evidence type="ECO:0000256" key="1">
    <source>
        <dbReference type="SAM" id="MobiDB-lite"/>
    </source>
</evidence>
<feature type="compositionally biased region" description="Pro residues" evidence="1">
    <location>
        <begin position="684"/>
        <end position="712"/>
    </location>
</feature>
<protein>
    <submittedName>
        <fullName evidence="3">Proteoglycan 4-like</fullName>
    </submittedName>
</protein>
<dbReference type="Proteomes" id="UP000515152">
    <property type="component" value="Chromosome 10"/>
</dbReference>
<reference evidence="3" key="1">
    <citation type="submission" date="2025-08" db="UniProtKB">
        <authorList>
            <consortium name="RefSeq"/>
        </authorList>
    </citation>
    <scope>IDENTIFICATION</scope>
</reference>
<dbReference type="OrthoDB" id="8963812at2759"/>
<feature type="compositionally biased region" description="Pro residues" evidence="1">
    <location>
        <begin position="265"/>
        <end position="276"/>
    </location>
</feature>
<feature type="compositionally biased region" description="Basic residues" evidence="1">
    <location>
        <begin position="863"/>
        <end position="872"/>
    </location>
</feature>
<feature type="compositionally biased region" description="Low complexity" evidence="1">
    <location>
        <begin position="814"/>
        <end position="826"/>
    </location>
</feature>
<accession>A0A6P8FVJ8</accession>
<sequence>MIEQEEVLDFKALRAKFLKEDPLKLMNKPAIAQKPKVIPPPPSGTRVSLIDTINTAVENKMPFMPRVVFKDDKKQPPKLASKSKEKEAGVKPELINQKQKKEGDIVMQAMKDKKLPKLLPMLPVPVAAPEPESAPPPKPVKPPTAKKKGISIFKKPPKPQKVKTEAAQSTSPPSCPNPPSSGTAAPVVNTPVAQQALLPPIPVPAPTLVSSGAATPAPTPPVAQKPLMPPIPVITAPSSIPEPVIPEAAVSIPDVPPLDVVVPEISPPSIPEPEVPAPEDAALQIPDPEVPTPETSALSIPDLDGLSPEIHAPAIPDLDIPTPEIDVEAIPEPDIPTEIAPEVPEVPELEISVSDIPAPEMSKNNPVSDIAELDIPAPIIPPPEIPDFDAADPAISDPIIPDPTTQDADVTAPSIPDITSLDPPPPIMPASSIPVSDSLVISRTPSPEQVAPELSSSPLPSELPPAPVEFAEVEDVASEAKQESSSSASIEETSAEEPQCTTPPQLVTALSALERAEESSAEEPRCSTPPQLVTALSALERAEESAPERRTPSSDQRILNLLEKAKKKYAANKQANKTPSPSVSPVPPVSRTPTQADPTPPVSRTPTQADPTPPVSSTPTQADPTPPVSPAVSLPELPPVDYEEPVEDAWEQGRPATLVNGFDHRQVSPILEEPMMEEAQAEVPPAPPARKPLPAVPEKPLPAVPEKPPRPPVRNLSQLTSPIPVPQDDNEVVIPAPQDFSAEEPVLDPQNLSAVVPEYEDGSDIGTPELEILECGMSESSTVEEAGARETEHEIPEEGLGVLEENYAEADLGPPMAEVPEAEAAAFLDPTDSPVGQDAQTPTGPQDSPPEISDNIYEDVTTNKKKSKKKSPPKSELDSSKRDIKTGRNPR</sequence>
<proteinExistence type="predicted"/>
<dbReference type="GeneID" id="116222100"/>
<dbReference type="AlphaFoldDB" id="A0A6P8FVJ8"/>
<dbReference type="KEGG" id="char:116222100"/>
<evidence type="ECO:0000313" key="2">
    <source>
        <dbReference type="Proteomes" id="UP000515152"/>
    </source>
</evidence>
<feature type="compositionally biased region" description="Basic and acidic residues" evidence="1">
    <location>
        <begin position="786"/>
        <end position="796"/>
    </location>
</feature>
<feature type="compositionally biased region" description="Basic and acidic residues" evidence="1">
    <location>
        <begin position="514"/>
        <end position="525"/>
    </location>
</feature>
<feature type="compositionally biased region" description="Basic and acidic residues" evidence="1">
    <location>
        <begin position="540"/>
        <end position="552"/>
    </location>
</feature>
<feature type="region of interest" description="Disordered" evidence="1">
    <location>
        <begin position="778"/>
        <end position="891"/>
    </location>
</feature>
<name>A0A6P8FVJ8_CLUHA</name>
<feature type="compositionally biased region" description="Pro residues" evidence="1">
    <location>
        <begin position="217"/>
        <end position="227"/>
    </location>
</feature>
<dbReference type="RefSeq" id="XP_031430729.1">
    <property type="nucleotide sequence ID" value="XM_031574869.1"/>
</dbReference>
<feature type="compositionally biased region" description="Low complexity" evidence="1">
    <location>
        <begin position="571"/>
        <end position="581"/>
    </location>
</feature>